<dbReference type="EMBL" id="LT906555">
    <property type="protein sequence ID" value="SNW62069.1"/>
    <property type="molecule type" value="Genomic_DNA"/>
</dbReference>
<gene>
    <name evidence="1" type="ORF">ORPV_165</name>
</gene>
<dbReference type="GeneID" id="35381923"/>
<sequence length="181" mass="20314">LFDDRYIGYKMQNNMVAELRTNLVWDINLSICEKHDIENIGKEIEVKSDTLFGIALRYPNNIIAELRRCTMNKNGEIGIEKLEEFMKKKGGSGNMVEMMLSFASNLRCVINDIADRIGVGSSDVARLLSTTPSCAIADMLIELQMKNGNVGLKKFKEVMVEKGYSDVLYIINNSSASALFE</sequence>
<name>A0A2I2L3L8_9VIRU</name>
<keyword evidence="2" id="KW-1185">Reference proteome</keyword>
<dbReference type="KEGG" id="vg:35381923"/>
<proteinExistence type="predicted"/>
<dbReference type="RefSeq" id="YP_009448371.1">
    <property type="nucleotide sequence ID" value="NC_036594.1"/>
</dbReference>
<organism evidence="1">
    <name type="scientific">Orpheovirus IHUMI-LCC2</name>
    <dbReference type="NCBI Taxonomy" id="2023057"/>
    <lineage>
        <taxon>Viruses</taxon>
        <taxon>Varidnaviria</taxon>
        <taxon>Bamfordvirae</taxon>
        <taxon>Nucleocytoviricota</taxon>
        <taxon>Megaviricetes</taxon>
        <taxon>Pimascovirales</taxon>
        <taxon>Ocovirineae</taxon>
        <taxon>Orpheoviridae</taxon>
        <taxon>Alphaorpheovirus</taxon>
        <taxon>Alphaorpheovirus massiliense</taxon>
    </lineage>
</organism>
<evidence type="ECO:0000313" key="1">
    <source>
        <dbReference type="EMBL" id="SNW62069.1"/>
    </source>
</evidence>
<reference evidence="1" key="1">
    <citation type="submission" date="2017-08" db="EMBL/GenBank/DDBJ databases">
        <authorList>
            <consortium name="Urmite Genomes"/>
        </authorList>
    </citation>
    <scope>NUCLEOTIDE SEQUENCE [LARGE SCALE GENOMIC DNA]</scope>
    <source>
        <strain evidence="1">IHUMI-LCC2</strain>
    </source>
</reference>
<feature type="non-terminal residue" evidence="1">
    <location>
        <position position="1"/>
    </location>
</feature>
<evidence type="ECO:0000313" key="2">
    <source>
        <dbReference type="Proteomes" id="UP000236316"/>
    </source>
</evidence>
<accession>A0A2I2L3L8</accession>
<dbReference type="Proteomes" id="UP000236316">
    <property type="component" value="Segment"/>
</dbReference>
<protein>
    <submittedName>
        <fullName evidence="1">Uncharacterized protein</fullName>
    </submittedName>
</protein>